<dbReference type="OrthoDB" id="295715at2759"/>
<reference evidence="2 3" key="1">
    <citation type="submission" date="2018-11" db="EMBL/GenBank/DDBJ databases">
        <authorList>
            <consortium name="Pathogen Informatics"/>
        </authorList>
    </citation>
    <scope>NUCLEOTIDE SEQUENCE [LARGE SCALE GENOMIC DNA]</scope>
</reference>
<feature type="region of interest" description="Disordered" evidence="1">
    <location>
        <begin position="1"/>
        <end position="52"/>
    </location>
</feature>
<gene>
    <name evidence="2" type="ORF">DILT_LOCUS16781</name>
</gene>
<feature type="region of interest" description="Disordered" evidence="1">
    <location>
        <begin position="77"/>
        <end position="100"/>
    </location>
</feature>
<organism evidence="2 3">
    <name type="scientific">Dibothriocephalus latus</name>
    <name type="common">Fish tapeworm</name>
    <name type="synonym">Diphyllobothrium latum</name>
    <dbReference type="NCBI Taxonomy" id="60516"/>
    <lineage>
        <taxon>Eukaryota</taxon>
        <taxon>Metazoa</taxon>
        <taxon>Spiralia</taxon>
        <taxon>Lophotrochozoa</taxon>
        <taxon>Platyhelminthes</taxon>
        <taxon>Cestoda</taxon>
        <taxon>Eucestoda</taxon>
        <taxon>Diphyllobothriidea</taxon>
        <taxon>Diphyllobothriidae</taxon>
        <taxon>Dibothriocephalus</taxon>
    </lineage>
</organism>
<evidence type="ECO:0000313" key="3">
    <source>
        <dbReference type="Proteomes" id="UP000281553"/>
    </source>
</evidence>
<protein>
    <submittedName>
        <fullName evidence="2">Uncharacterized protein</fullName>
    </submittedName>
</protein>
<name>A0A3P7NZK0_DIBLA</name>
<keyword evidence="3" id="KW-1185">Reference proteome</keyword>
<evidence type="ECO:0000256" key="1">
    <source>
        <dbReference type="SAM" id="MobiDB-lite"/>
    </source>
</evidence>
<feature type="non-terminal residue" evidence="2">
    <location>
        <position position="167"/>
    </location>
</feature>
<feature type="compositionally biased region" description="Acidic residues" evidence="1">
    <location>
        <begin position="14"/>
        <end position="27"/>
    </location>
</feature>
<accession>A0A3P7NZK0</accession>
<dbReference type="Proteomes" id="UP000281553">
    <property type="component" value="Unassembled WGS sequence"/>
</dbReference>
<dbReference type="EMBL" id="UYRU01087099">
    <property type="protein sequence ID" value="VDN35461.1"/>
    <property type="molecule type" value="Genomic_DNA"/>
</dbReference>
<proteinExistence type="predicted"/>
<evidence type="ECO:0000313" key="2">
    <source>
        <dbReference type="EMBL" id="VDN35461.1"/>
    </source>
</evidence>
<sequence length="167" mass="18936">MSANNDNQTKKEAEIDEDEDEDDDDFLEVPPLVDASLRKPPPLPSSDPDEKLLADQEVYVTDKLPWELETAQSDRPRTFYSSNSCARRPRKSDAVRRHSNKTVAAKVAVSDRAPEDCVVPQSESTFFRASETQHRFWKPIEPEEYEAPDVDQMEAAISLNPHTEPPP</sequence>
<dbReference type="AlphaFoldDB" id="A0A3P7NZK0"/>